<evidence type="ECO:0000256" key="1">
    <source>
        <dbReference type="ARBA" id="ARBA00022747"/>
    </source>
</evidence>
<dbReference type="PANTHER" id="PTHR30408:SF12">
    <property type="entry name" value="TYPE I RESTRICTION ENZYME MJAVIII SPECIFICITY SUBUNIT"/>
    <property type="match status" value="1"/>
</dbReference>
<dbReference type="GO" id="GO:0009307">
    <property type="term" value="P:DNA restriction-modification system"/>
    <property type="evidence" value="ECO:0007669"/>
    <property type="project" value="UniProtKB-KW"/>
</dbReference>
<evidence type="ECO:0000256" key="2">
    <source>
        <dbReference type="ARBA" id="ARBA00023125"/>
    </source>
</evidence>
<dbReference type="InterPro" id="IPR052021">
    <property type="entry name" value="Type-I_RS_S_subunit"/>
</dbReference>
<dbReference type="InterPro" id="IPR044946">
    <property type="entry name" value="Restrct_endonuc_typeI_TRD_sf"/>
</dbReference>
<evidence type="ECO:0000313" key="5">
    <source>
        <dbReference type="Proteomes" id="UP000029264"/>
    </source>
</evidence>
<protein>
    <recommendedName>
        <fullName evidence="6">Type I restriction modification DNA specificity domain-containing protein</fullName>
    </recommendedName>
</protein>
<dbReference type="PANTHER" id="PTHR30408">
    <property type="entry name" value="TYPE-1 RESTRICTION ENZYME ECOKI SPECIFICITY PROTEIN"/>
    <property type="match status" value="1"/>
</dbReference>
<dbReference type="STRING" id="1515746.HR45_09330"/>
<reference evidence="4 5" key="1">
    <citation type="submission" date="2014-06" db="EMBL/GenBank/DDBJ databases">
        <title>Shewanella sp. YQH10.</title>
        <authorList>
            <person name="Liu Y."/>
            <person name="Zeng R."/>
        </authorList>
    </citation>
    <scope>NUCLEOTIDE SEQUENCE [LARGE SCALE GENOMIC DNA]</scope>
    <source>
        <strain evidence="4 5">YQH10</strain>
    </source>
</reference>
<dbReference type="AlphaFoldDB" id="A0A094JYU8"/>
<gene>
    <name evidence="4" type="ORF">HR45_09330</name>
</gene>
<sequence length="238" mass="26920">MFEKQKYPIVGRSSLIDISRSHSLRCDSKQSEKRFVELDVHLNSKETVFLGEFLPDPLVKGSQPVYLQEGDGIPVINTLSIQKMSINVDDCRYISEEDFNSLSPSRVLKNNDVLLTMDGGTSIGKPVLFELEGEYTVDSHVAILRPQGISPKALVFLLASPIGQLQFQRFESGASGQTAVTEEDLRRFLIPKSAIAKLEDYIDQLAEERTRIESERIKLEQDEAKMWDNFTKKIINQP</sequence>
<dbReference type="Proteomes" id="UP000029264">
    <property type="component" value="Unassembled WGS sequence"/>
</dbReference>
<dbReference type="RefSeq" id="WP_037442151.1">
    <property type="nucleotide sequence ID" value="NZ_JPEO01000005.1"/>
</dbReference>
<comment type="caution">
    <text evidence="4">The sequence shown here is derived from an EMBL/GenBank/DDBJ whole genome shotgun (WGS) entry which is preliminary data.</text>
</comment>
<dbReference type="OrthoDB" id="398435at2"/>
<keyword evidence="1" id="KW-0680">Restriction system</keyword>
<accession>A0A094JYU8</accession>
<dbReference type="GO" id="GO:0003677">
    <property type="term" value="F:DNA binding"/>
    <property type="evidence" value="ECO:0007669"/>
    <property type="project" value="UniProtKB-KW"/>
</dbReference>
<keyword evidence="2" id="KW-0238">DNA-binding</keyword>
<evidence type="ECO:0000256" key="3">
    <source>
        <dbReference type="SAM" id="Coils"/>
    </source>
</evidence>
<proteinExistence type="predicted"/>
<organism evidence="4 5">
    <name type="scientific">Shewanella mangrovi</name>
    <dbReference type="NCBI Taxonomy" id="1515746"/>
    <lineage>
        <taxon>Bacteria</taxon>
        <taxon>Pseudomonadati</taxon>
        <taxon>Pseudomonadota</taxon>
        <taxon>Gammaproteobacteria</taxon>
        <taxon>Alteromonadales</taxon>
        <taxon>Shewanellaceae</taxon>
        <taxon>Shewanella</taxon>
    </lineage>
</organism>
<keyword evidence="5" id="KW-1185">Reference proteome</keyword>
<feature type="coiled-coil region" evidence="3">
    <location>
        <begin position="195"/>
        <end position="225"/>
    </location>
</feature>
<dbReference type="EMBL" id="JPEO01000005">
    <property type="protein sequence ID" value="KFZ37616.1"/>
    <property type="molecule type" value="Genomic_DNA"/>
</dbReference>
<keyword evidence="3" id="KW-0175">Coiled coil</keyword>
<dbReference type="SUPFAM" id="SSF116734">
    <property type="entry name" value="DNA methylase specificity domain"/>
    <property type="match status" value="1"/>
</dbReference>
<dbReference type="Gene3D" id="3.90.220.20">
    <property type="entry name" value="DNA methylase specificity domains"/>
    <property type="match status" value="1"/>
</dbReference>
<evidence type="ECO:0000313" key="4">
    <source>
        <dbReference type="EMBL" id="KFZ37616.1"/>
    </source>
</evidence>
<evidence type="ECO:0008006" key="6">
    <source>
        <dbReference type="Google" id="ProtNLM"/>
    </source>
</evidence>
<dbReference type="eggNOG" id="COG0732">
    <property type="taxonomic scope" value="Bacteria"/>
</dbReference>
<name>A0A094JYU8_9GAMM</name>